<dbReference type="AlphaFoldDB" id="A0AAN6C3A1"/>
<accession>A0AAN6C3A1</accession>
<reference evidence="2 3" key="1">
    <citation type="submission" date="2020-02" db="EMBL/GenBank/DDBJ databases">
        <title>Identification and distribution of gene clusters putatively required for synthesis of sphingolipid metabolism inhibitors in phylogenetically diverse species of the filamentous fungus Fusarium.</title>
        <authorList>
            <person name="Kim H.-S."/>
            <person name="Busman M."/>
            <person name="Brown D.W."/>
            <person name="Divon H."/>
            <person name="Uhlig S."/>
            <person name="Proctor R.H."/>
        </authorList>
    </citation>
    <scope>NUCLEOTIDE SEQUENCE [LARGE SCALE GENOMIC DNA]</scope>
    <source>
        <strain evidence="2 3">NRRL 2903</strain>
    </source>
</reference>
<feature type="region of interest" description="Disordered" evidence="1">
    <location>
        <begin position="617"/>
        <end position="643"/>
    </location>
</feature>
<name>A0AAN6C3A1_FUSAU</name>
<dbReference type="InterPro" id="IPR027417">
    <property type="entry name" value="P-loop_NTPase"/>
</dbReference>
<evidence type="ECO:0000313" key="3">
    <source>
        <dbReference type="Proteomes" id="UP000537989"/>
    </source>
</evidence>
<proteinExistence type="predicted"/>
<organism evidence="2 3">
    <name type="scientific">Fusarium austroamericanum</name>
    <dbReference type="NCBI Taxonomy" id="282268"/>
    <lineage>
        <taxon>Eukaryota</taxon>
        <taxon>Fungi</taxon>
        <taxon>Dikarya</taxon>
        <taxon>Ascomycota</taxon>
        <taxon>Pezizomycotina</taxon>
        <taxon>Sordariomycetes</taxon>
        <taxon>Hypocreomycetidae</taxon>
        <taxon>Hypocreales</taxon>
        <taxon>Nectriaceae</taxon>
        <taxon>Fusarium</taxon>
    </lineage>
</organism>
<dbReference type="Proteomes" id="UP000537989">
    <property type="component" value="Unassembled WGS sequence"/>
</dbReference>
<feature type="compositionally biased region" description="Acidic residues" evidence="1">
    <location>
        <begin position="617"/>
        <end position="629"/>
    </location>
</feature>
<dbReference type="Gene3D" id="3.40.50.300">
    <property type="entry name" value="P-loop containing nucleotide triphosphate hydrolases"/>
    <property type="match status" value="1"/>
</dbReference>
<evidence type="ECO:0000256" key="1">
    <source>
        <dbReference type="SAM" id="MobiDB-lite"/>
    </source>
</evidence>
<protein>
    <recommendedName>
        <fullName evidence="4">Helicase C-terminal domain-containing protein</fullName>
    </recommendedName>
</protein>
<evidence type="ECO:0000313" key="2">
    <source>
        <dbReference type="EMBL" id="KAF5240701.1"/>
    </source>
</evidence>
<evidence type="ECO:0008006" key="4">
    <source>
        <dbReference type="Google" id="ProtNLM"/>
    </source>
</evidence>
<comment type="caution">
    <text evidence="2">The sequence shown here is derived from an EMBL/GenBank/DDBJ whole genome shotgun (WGS) entry which is preliminary data.</text>
</comment>
<sequence>MAASSTIPYWVLYGNFENFAMESNYRMKCKRQALSTQLHSEDTGPIDALPEGLRGLESIYFNTALLESVQPSRVQTHEGITASLQPMKLISLANLRAEIEVLKDIHDQPNFDTILGRTRQTTTDINQFLPGSNINDFINNQSASELCRENTQQELPGGSTHYPAINMPPTTIVVEETQHDNFERSYADVESNGRAHARKLFSYHAESNASENEQKLKFNLAEHEKEEPITYATIDDLKLAMNAVEDPSLMETEELASARQIYDLMRNDAHGGMGFFFMQTTLDSAALPPERTSHCLHWLCAQSPAMTRALDLAWRYIRVENQQVLVYVDTPWIQCFMVSIFRMAGFKTITVRPDHKPEEKRTVIAGWNDRNSNDEIFVANLSTMDGTTNIHECCCKVMFLNWMLSAKAMLQVIGRHTRANQTQPLTFHLIKVKNSYYDTIERISCTEWVTQLSAEIVLPEWMTDHLREICLFELIKTVLHQPFNRYTWVVEMDSQGHDMAYHSKDTVRLGHMFSVVAKLLLGGDEDKDFWTANADVLVETCRSMMEPWESPIQIEEFLMRSRDDLRDAFFDYFKSTVQVVRETLETDPAMQARVEAVTKGVKRRASGELFSEEFDLGSNAEDGDVAMEDQVDHDISSGTKSSA</sequence>
<dbReference type="SUPFAM" id="SSF52540">
    <property type="entry name" value="P-loop containing nucleoside triphosphate hydrolases"/>
    <property type="match status" value="1"/>
</dbReference>
<dbReference type="EMBL" id="JAAMOD010000109">
    <property type="protein sequence ID" value="KAF5240701.1"/>
    <property type="molecule type" value="Genomic_DNA"/>
</dbReference>
<gene>
    <name evidence="2" type="ORF">FAUST_4227</name>
</gene>
<keyword evidence="3" id="KW-1185">Reference proteome</keyword>